<feature type="domain" description="RGS" evidence="2">
    <location>
        <begin position="173"/>
        <end position="291"/>
    </location>
</feature>
<reference evidence="3" key="1">
    <citation type="submission" date="2022-08" db="EMBL/GenBank/DDBJ databases">
        <title>Novel sulfate-reducing endosymbionts in the free-living metamonad Anaeramoeba.</title>
        <authorList>
            <person name="Jerlstrom-Hultqvist J."/>
            <person name="Cepicka I."/>
            <person name="Gallot-Lavallee L."/>
            <person name="Salas-Leiva D."/>
            <person name="Curtis B.A."/>
            <person name="Zahonova K."/>
            <person name="Pipaliya S."/>
            <person name="Dacks J."/>
            <person name="Roger A.J."/>
        </authorList>
    </citation>
    <scope>NUCLEOTIDE SEQUENCE</scope>
    <source>
        <strain evidence="3">Schooner1</strain>
    </source>
</reference>
<proteinExistence type="predicted"/>
<evidence type="ECO:0000256" key="1">
    <source>
        <dbReference type="SAM" id="Phobius"/>
    </source>
</evidence>
<dbReference type="InterPro" id="IPR044926">
    <property type="entry name" value="RGS_subdomain_2"/>
</dbReference>
<dbReference type="EMBL" id="JAOAOG010000302">
    <property type="protein sequence ID" value="KAJ6231212.1"/>
    <property type="molecule type" value="Genomic_DNA"/>
</dbReference>
<accession>A0ABQ8XGN7</accession>
<feature type="transmembrane region" description="Helical" evidence="1">
    <location>
        <begin position="83"/>
        <end position="106"/>
    </location>
</feature>
<keyword evidence="1" id="KW-1133">Transmembrane helix</keyword>
<feature type="transmembrane region" description="Helical" evidence="1">
    <location>
        <begin position="57"/>
        <end position="77"/>
    </location>
</feature>
<gene>
    <name evidence="3" type="ORF">M0813_06158</name>
</gene>
<evidence type="ECO:0000313" key="4">
    <source>
        <dbReference type="Proteomes" id="UP001150062"/>
    </source>
</evidence>
<dbReference type="PRINTS" id="PR01301">
    <property type="entry name" value="RGSPROTEIN"/>
</dbReference>
<evidence type="ECO:0000259" key="2">
    <source>
        <dbReference type="PROSITE" id="PS50132"/>
    </source>
</evidence>
<dbReference type="PANTHER" id="PTHR10845">
    <property type="entry name" value="REGULATOR OF G PROTEIN SIGNALING"/>
    <property type="match status" value="1"/>
</dbReference>
<dbReference type="Gene3D" id="1.10.167.10">
    <property type="entry name" value="Regulator of G-protein Signalling 4, domain 2"/>
    <property type="match status" value="1"/>
</dbReference>
<name>A0ABQ8XGN7_9EUKA</name>
<feature type="transmembrane region" description="Helical" evidence="1">
    <location>
        <begin position="20"/>
        <end position="45"/>
    </location>
</feature>
<evidence type="ECO:0000313" key="3">
    <source>
        <dbReference type="EMBL" id="KAJ6231212.1"/>
    </source>
</evidence>
<dbReference type="PROSITE" id="PS50132">
    <property type="entry name" value="RGS"/>
    <property type="match status" value="1"/>
</dbReference>
<dbReference type="SMART" id="SM00315">
    <property type="entry name" value="RGS"/>
    <property type="match status" value="1"/>
</dbReference>
<dbReference type="Proteomes" id="UP001150062">
    <property type="component" value="Unassembled WGS sequence"/>
</dbReference>
<keyword evidence="1" id="KW-0472">Membrane</keyword>
<dbReference type="PANTHER" id="PTHR10845:SF192">
    <property type="entry name" value="DOUBLE HIT, ISOFORM B"/>
    <property type="match status" value="1"/>
</dbReference>
<dbReference type="Pfam" id="PF00615">
    <property type="entry name" value="RGS"/>
    <property type="match status" value="1"/>
</dbReference>
<organism evidence="3 4">
    <name type="scientific">Anaeramoeba flamelloides</name>
    <dbReference type="NCBI Taxonomy" id="1746091"/>
    <lineage>
        <taxon>Eukaryota</taxon>
        <taxon>Metamonada</taxon>
        <taxon>Anaeramoebidae</taxon>
        <taxon>Anaeramoeba</taxon>
    </lineage>
</organism>
<comment type="caution">
    <text evidence="3">The sequence shown here is derived from an EMBL/GenBank/DDBJ whole genome shotgun (WGS) entry which is preliminary data.</text>
</comment>
<keyword evidence="4" id="KW-1185">Reference proteome</keyword>
<sequence length="335" mass="39469">MILYYGTRMKTMEDFFEMDASIFNLPFNIIFALNLFIWIIALFLIRGIKDNFFIRNEMIFILITTIFYSPVNLIGVMTKSLDLILISTIIYQVMINSIANGIPIYISYKRERKKKLIIHYKNQMKGNTTNKNINDDEDDDGIDTLLEDRTNGENGGGGVVDFDDFLTSDTYKNFLDIISHKKLVVYWMLFAQRNYSIENIMFIRLVRTFKNQKMKRKRKKMSKKIFDEFIKPGSICQVNLSYECSKKLKNNYRSDPSNIMLLNEAEHEIIYLMFSNSYPLFLESKIYKEMLIQEKIRDPLKCLSNQIEIDDKNDHGIDIIGSENSKLIEKILRQI</sequence>
<dbReference type="SUPFAM" id="SSF48097">
    <property type="entry name" value="Regulator of G-protein signaling, RGS"/>
    <property type="match status" value="1"/>
</dbReference>
<keyword evidence="1" id="KW-0812">Transmembrane</keyword>
<protein>
    <recommendedName>
        <fullName evidence="2">RGS domain-containing protein</fullName>
    </recommendedName>
</protein>
<dbReference type="InterPro" id="IPR016137">
    <property type="entry name" value="RGS"/>
</dbReference>
<dbReference type="InterPro" id="IPR036305">
    <property type="entry name" value="RGS_sf"/>
</dbReference>